<name>G5ADZ5_PHYSP</name>
<evidence type="ECO:0000313" key="3">
    <source>
        <dbReference type="Proteomes" id="UP000002640"/>
    </source>
</evidence>
<reference evidence="2 3" key="1">
    <citation type="journal article" date="2006" name="Science">
        <title>Phytophthora genome sequences uncover evolutionary origins and mechanisms of pathogenesis.</title>
        <authorList>
            <person name="Tyler B.M."/>
            <person name="Tripathy S."/>
            <person name="Zhang X."/>
            <person name="Dehal P."/>
            <person name="Jiang R.H."/>
            <person name="Aerts A."/>
            <person name="Arredondo F.D."/>
            <person name="Baxter L."/>
            <person name="Bensasson D."/>
            <person name="Beynon J.L."/>
            <person name="Chapman J."/>
            <person name="Damasceno C.M."/>
            <person name="Dorrance A.E."/>
            <person name="Dou D."/>
            <person name="Dickerman A.W."/>
            <person name="Dubchak I.L."/>
            <person name="Garbelotto M."/>
            <person name="Gijzen M."/>
            <person name="Gordon S.G."/>
            <person name="Govers F."/>
            <person name="Grunwald N.J."/>
            <person name="Huang W."/>
            <person name="Ivors K.L."/>
            <person name="Jones R.W."/>
            <person name="Kamoun S."/>
            <person name="Krampis K."/>
            <person name="Lamour K.H."/>
            <person name="Lee M.K."/>
            <person name="McDonald W.H."/>
            <person name="Medina M."/>
            <person name="Meijer H.J."/>
            <person name="Nordberg E.K."/>
            <person name="Maclean D.J."/>
            <person name="Ospina-Giraldo M.D."/>
            <person name="Morris P.F."/>
            <person name="Phuntumart V."/>
            <person name="Putnam N.H."/>
            <person name="Rash S."/>
            <person name="Rose J.K."/>
            <person name="Sakihama Y."/>
            <person name="Salamov A.A."/>
            <person name="Savidor A."/>
            <person name="Scheuring C.F."/>
            <person name="Smith B.M."/>
            <person name="Sobral B.W."/>
            <person name="Terry A."/>
            <person name="Torto-Alalibo T.A."/>
            <person name="Win J."/>
            <person name="Xu Z."/>
            <person name="Zhang H."/>
            <person name="Grigoriev I.V."/>
            <person name="Rokhsar D.S."/>
            <person name="Boore J.L."/>
        </authorList>
    </citation>
    <scope>NUCLEOTIDE SEQUENCE [LARGE SCALE GENOMIC DNA]</scope>
    <source>
        <strain evidence="2 3">P6497</strain>
    </source>
</reference>
<dbReference type="RefSeq" id="XP_009538294.1">
    <property type="nucleotide sequence ID" value="XM_009539999.1"/>
</dbReference>
<dbReference type="GeneID" id="20648119"/>
<evidence type="ECO:0000313" key="2">
    <source>
        <dbReference type="EMBL" id="EGZ06397.1"/>
    </source>
</evidence>
<dbReference type="AlphaFoldDB" id="G5ADZ5"/>
<evidence type="ECO:0000256" key="1">
    <source>
        <dbReference type="SAM" id="Phobius"/>
    </source>
</evidence>
<keyword evidence="3" id="KW-1185">Reference proteome</keyword>
<accession>G5ADZ5</accession>
<gene>
    <name evidence="2" type="ORF">PHYSODRAFT_341659</name>
</gene>
<proteinExistence type="predicted"/>
<dbReference type="EMBL" id="JH159164">
    <property type="protein sequence ID" value="EGZ06397.1"/>
    <property type="molecule type" value="Genomic_DNA"/>
</dbReference>
<dbReference type="Proteomes" id="UP000002640">
    <property type="component" value="Unassembled WGS sequence"/>
</dbReference>
<protein>
    <submittedName>
        <fullName evidence="2">Uncharacterized protein</fullName>
    </submittedName>
</protein>
<dbReference type="KEGG" id="psoj:PHYSODRAFT_341659"/>
<keyword evidence="1" id="KW-0472">Membrane</keyword>
<dbReference type="InParanoid" id="G5ADZ5"/>
<organism evidence="2 3">
    <name type="scientific">Phytophthora sojae (strain P6497)</name>
    <name type="common">Soybean stem and root rot agent</name>
    <name type="synonym">Phytophthora megasperma f. sp. glycines</name>
    <dbReference type="NCBI Taxonomy" id="1094619"/>
    <lineage>
        <taxon>Eukaryota</taxon>
        <taxon>Sar</taxon>
        <taxon>Stramenopiles</taxon>
        <taxon>Oomycota</taxon>
        <taxon>Peronosporomycetes</taxon>
        <taxon>Peronosporales</taxon>
        <taxon>Peronosporaceae</taxon>
        <taxon>Phytophthora</taxon>
    </lineage>
</organism>
<keyword evidence="1" id="KW-0812">Transmembrane</keyword>
<keyword evidence="1" id="KW-1133">Transmembrane helix</keyword>
<sequence length="102" mass="11326">MAQVELSTASAVEIFSLGDDNMNKRQVKSSFDKILAKYNVVEGALYALVALVFFYDLLATATESKQLLYVVKNSSAGVPNEMRLPTIIEVIANDYWNEVSFP</sequence>
<feature type="transmembrane region" description="Helical" evidence="1">
    <location>
        <begin position="43"/>
        <end position="62"/>
    </location>
</feature>